<dbReference type="EMBL" id="JAWDGP010003682">
    <property type="protein sequence ID" value="KAK3771790.1"/>
    <property type="molecule type" value="Genomic_DNA"/>
</dbReference>
<proteinExistence type="predicted"/>
<dbReference type="Proteomes" id="UP001283361">
    <property type="component" value="Unassembled WGS sequence"/>
</dbReference>
<reference evidence="1" key="1">
    <citation type="journal article" date="2023" name="G3 (Bethesda)">
        <title>A reference genome for the long-term kleptoplast-retaining sea slug Elysia crispata morphotype clarki.</title>
        <authorList>
            <person name="Eastman K.E."/>
            <person name="Pendleton A.L."/>
            <person name="Shaikh M.A."/>
            <person name="Suttiyut T."/>
            <person name="Ogas R."/>
            <person name="Tomko P."/>
            <person name="Gavelis G."/>
            <person name="Widhalm J.R."/>
            <person name="Wisecaver J.H."/>
        </authorList>
    </citation>
    <scope>NUCLEOTIDE SEQUENCE</scope>
    <source>
        <strain evidence="1">ECLA1</strain>
    </source>
</reference>
<evidence type="ECO:0000313" key="2">
    <source>
        <dbReference type="Proteomes" id="UP001283361"/>
    </source>
</evidence>
<dbReference type="AlphaFoldDB" id="A0AAE0ZM74"/>
<protein>
    <submittedName>
        <fullName evidence="1">Uncharacterized protein</fullName>
    </submittedName>
</protein>
<comment type="caution">
    <text evidence="1">The sequence shown here is derived from an EMBL/GenBank/DDBJ whole genome shotgun (WGS) entry which is preliminary data.</text>
</comment>
<organism evidence="1 2">
    <name type="scientific">Elysia crispata</name>
    <name type="common">lettuce slug</name>
    <dbReference type="NCBI Taxonomy" id="231223"/>
    <lineage>
        <taxon>Eukaryota</taxon>
        <taxon>Metazoa</taxon>
        <taxon>Spiralia</taxon>
        <taxon>Lophotrochozoa</taxon>
        <taxon>Mollusca</taxon>
        <taxon>Gastropoda</taxon>
        <taxon>Heterobranchia</taxon>
        <taxon>Euthyneura</taxon>
        <taxon>Panpulmonata</taxon>
        <taxon>Sacoglossa</taxon>
        <taxon>Placobranchoidea</taxon>
        <taxon>Plakobranchidae</taxon>
        <taxon>Elysia</taxon>
    </lineage>
</organism>
<name>A0AAE0ZM74_9GAST</name>
<sequence>MYQNRVYGSNSRNALPSVFRSADTSSTRLTRERLPLMFLFPMMICVRHQTHSGTNHAAAEQASLTLDYNSIANHFSSGQPDGGPLTRSTGLALSCYRRT</sequence>
<keyword evidence="2" id="KW-1185">Reference proteome</keyword>
<evidence type="ECO:0000313" key="1">
    <source>
        <dbReference type="EMBL" id="KAK3771790.1"/>
    </source>
</evidence>
<accession>A0AAE0ZM74</accession>
<gene>
    <name evidence="1" type="ORF">RRG08_066533</name>
</gene>